<dbReference type="HOGENOM" id="CLU_290677_0_0_5"/>
<dbReference type="EMBL" id="AEWJ01000037">
    <property type="protein sequence ID" value="EGD59157.1"/>
    <property type="molecule type" value="Genomic_DNA"/>
</dbReference>
<keyword evidence="2" id="KW-0472">Membrane</keyword>
<comment type="caution">
    <text evidence="3">The sequence shown here is derived from an EMBL/GenBank/DDBJ whole genome shotgun (WGS) entry which is preliminary data.</text>
</comment>
<dbReference type="InParanoid" id="F1Z868"/>
<dbReference type="eggNOG" id="COG2911">
    <property type="taxonomic scope" value="Bacteria"/>
</dbReference>
<evidence type="ECO:0000256" key="1">
    <source>
        <dbReference type="SAM" id="MobiDB-lite"/>
    </source>
</evidence>
<dbReference type="Pfam" id="PF11739">
    <property type="entry name" value="YdbH-like"/>
    <property type="match status" value="1"/>
</dbReference>
<feature type="region of interest" description="Disordered" evidence="1">
    <location>
        <begin position="1064"/>
        <end position="1097"/>
    </location>
</feature>
<dbReference type="STRING" id="983920.Y88_1219"/>
<evidence type="ECO:0000313" key="3">
    <source>
        <dbReference type="EMBL" id="EGD59157.1"/>
    </source>
</evidence>
<dbReference type="RefSeq" id="WP_008065455.1">
    <property type="nucleotide sequence ID" value="NZ_AQWK01000001.1"/>
</dbReference>
<feature type="region of interest" description="Disordered" evidence="1">
    <location>
        <begin position="1"/>
        <end position="22"/>
    </location>
</feature>
<dbReference type="Proteomes" id="UP000004728">
    <property type="component" value="Unassembled WGS sequence"/>
</dbReference>
<proteinExistence type="predicted"/>
<gene>
    <name evidence="3" type="ORF">Y88_1219</name>
</gene>
<evidence type="ECO:0000313" key="4">
    <source>
        <dbReference type="Proteomes" id="UP000004728"/>
    </source>
</evidence>
<feature type="compositionally biased region" description="Polar residues" evidence="1">
    <location>
        <begin position="1075"/>
        <end position="1097"/>
    </location>
</feature>
<dbReference type="AlphaFoldDB" id="F1Z868"/>
<keyword evidence="4" id="KW-1185">Reference proteome</keyword>
<keyword evidence="2" id="KW-1133">Transmembrane helix</keyword>
<dbReference type="InterPro" id="IPR021730">
    <property type="entry name" value="YdbH"/>
</dbReference>
<sequence>MADSSDLAEAEPEAETKTRTSRRRTVVRAALASAGILAVALGTGWALRERIADSLIDRELASLGLPARYHVESIELGREVLSGISIGDPRHPDLTIERAEVALRYGFSGPRIDRITLVRPRLFGALRDGHLGFGSLDRVIYAPSSGKPATLPDWSVTLVDGRGRIDSPWGPLAFSADGAGRLSDGFSGTLGAVVPSVNAGRCTLARTTLYAAVAVHGGHPLVQGPLRFGAGHCGDTTFAAGKVDFTASSDRTFSDWSFGGKLGAGRIANGDAFALAGLGGDIGLRWSKGRNELAGRVTLAARGVAAPSFRMDSLRLDGLVHARNGYSSLDFRGDLDGRGLVHGATVAAALEKARLSTEGTPVGPLVARFGSALALEEKGSRLTGSVSVRQDAAGWRVVVPSLELRGGHSGQSLAVVSRLAVDGQDGHIPHMVGNFMTGGQDLPRITGTMASGSLASGKDGGARFRLTMADYAAGGARLALPGLSVAQAGDGSLGFAGTVAMSGPISGGRVENLVLPVEGGLDGDGHLALLRRCVMPRFDRMQVGTLDLGRSTITLCPTNGAVVRAGGGAAPTIAATLPRLDLAGRNGGAPFELHAGAGRIAWPGTSTLAGLDLALGRGEDANRLRLGTLTATSAGQGGGFEGSFAGADARLAVVPMTMSEMAGGWHFADGKLALSSVAFKLSDRQSPARYAPLAGRDGSLMLADGAVHADAHLIAPKNGAEVGRVVLRHDLASAVGHADFTVPGLTFVDGGKDAKGPTLQPSDLSDMAKGVIANADGTIKGNGRIDWTAKGVTATGAFGSDDLDFAAAFGPVKGLSGTMVFTDLVHLVTAPHQVFKVASVNPGIEVDNGTVDLQLLAGQVVRLNGAQWPFEGGTLKLEPVDLNMAVAEPRHYNLVITALDAGRFLQHMNMSNISATGTFDGRLPLVFDANGGRITGGTLVSRPPGGNVSYVGALTYKDLTTMANYAFRMLRSIDYTAMNIGMQGDLSGEVVTRVSFSGVKQGAKAERNFLTRQLGALPIRFDVNIRAQFYQLINSLRSLYDPTMVRDPRELGLVDQTGHVIQRRAAASTRPVQPASLSRTTTSDEGAIQTQASGTMP</sequence>
<evidence type="ECO:0000256" key="2">
    <source>
        <dbReference type="SAM" id="Phobius"/>
    </source>
</evidence>
<dbReference type="OrthoDB" id="7597031at2"/>
<reference evidence="3 4" key="1">
    <citation type="journal article" date="2012" name="J. Bacteriol.">
        <title>Draft Genome Sequence of Novosphingobium nitrogenifigens Y88T.</title>
        <authorList>
            <person name="Strabala T.J."/>
            <person name="Macdonald L."/>
            <person name="Liu V."/>
            <person name="Smit A.M."/>
        </authorList>
    </citation>
    <scope>NUCLEOTIDE SEQUENCE [LARGE SCALE GENOMIC DNA]</scope>
    <source>
        <strain evidence="3 4">DSM 19370</strain>
    </source>
</reference>
<feature type="transmembrane region" description="Helical" evidence="2">
    <location>
        <begin position="26"/>
        <end position="47"/>
    </location>
</feature>
<keyword evidence="2" id="KW-0812">Transmembrane</keyword>
<accession>F1Z868</accession>
<protein>
    <submittedName>
        <fullName evidence="3">Uncharacterized protein</fullName>
    </submittedName>
</protein>
<feature type="compositionally biased region" description="Acidic residues" evidence="1">
    <location>
        <begin position="1"/>
        <end position="13"/>
    </location>
</feature>
<organism evidence="3 4">
    <name type="scientific">Novosphingobium nitrogenifigens DSM 19370</name>
    <dbReference type="NCBI Taxonomy" id="983920"/>
    <lineage>
        <taxon>Bacteria</taxon>
        <taxon>Pseudomonadati</taxon>
        <taxon>Pseudomonadota</taxon>
        <taxon>Alphaproteobacteria</taxon>
        <taxon>Sphingomonadales</taxon>
        <taxon>Sphingomonadaceae</taxon>
        <taxon>Novosphingobium</taxon>
    </lineage>
</organism>
<name>F1Z868_9SPHN</name>